<reference evidence="2 3" key="1">
    <citation type="submission" date="2017-09" db="EMBL/GenBank/DDBJ databases">
        <authorList>
            <person name="Ehlers B."/>
            <person name="Leendertz F.H."/>
        </authorList>
    </citation>
    <scope>NUCLEOTIDE SEQUENCE [LARGE SCALE GENOMIC DNA]</scope>
    <source>
        <strain evidence="2 3">CGMCC 4.7095</strain>
    </source>
</reference>
<dbReference type="EMBL" id="OCNE01000001">
    <property type="protein sequence ID" value="SOD58937.1"/>
    <property type="molecule type" value="Genomic_DNA"/>
</dbReference>
<evidence type="ECO:0000256" key="1">
    <source>
        <dbReference type="SAM" id="MobiDB-lite"/>
    </source>
</evidence>
<protein>
    <recommendedName>
        <fullName evidence="4">SPOR domain-containing protein</fullName>
    </recommendedName>
</protein>
<gene>
    <name evidence="2" type="ORF">SAMN06297387_101400</name>
</gene>
<feature type="compositionally biased region" description="Basic and acidic residues" evidence="1">
    <location>
        <begin position="47"/>
        <end position="79"/>
    </location>
</feature>
<name>A0A286DJL0_9ACTN</name>
<organism evidence="2 3">
    <name type="scientific">Streptomyces zhaozhouensis</name>
    <dbReference type="NCBI Taxonomy" id="1300267"/>
    <lineage>
        <taxon>Bacteria</taxon>
        <taxon>Bacillati</taxon>
        <taxon>Actinomycetota</taxon>
        <taxon>Actinomycetes</taxon>
        <taxon>Kitasatosporales</taxon>
        <taxon>Streptomycetaceae</taxon>
        <taxon>Streptomyces</taxon>
    </lineage>
</organism>
<dbReference type="Proteomes" id="UP000219072">
    <property type="component" value="Unassembled WGS sequence"/>
</dbReference>
<evidence type="ECO:0000313" key="3">
    <source>
        <dbReference type="Proteomes" id="UP000219072"/>
    </source>
</evidence>
<accession>A0A286DJL0</accession>
<keyword evidence="3" id="KW-1185">Reference proteome</keyword>
<dbReference type="RefSeq" id="WP_097229147.1">
    <property type="nucleotide sequence ID" value="NZ_OCNE01000001.1"/>
</dbReference>
<dbReference type="AlphaFoldDB" id="A0A286DJL0"/>
<evidence type="ECO:0000313" key="2">
    <source>
        <dbReference type="EMBL" id="SOD58937.1"/>
    </source>
</evidence>
<sequence>MALFKRKADTTADDDRWYYCLRHQTVEQGLQCPGKDRMGPYATREEAAQALETARDRDERWREDPRWNDDPDRRGRPEGDDPGPW</sequence>
<proteinExistence type="predicted"/>
<dbReference type="OrthoDB" id="3268477at2"/>
<feature type="region of interest" description="Disordered" evidence="1">
    <location>
        <begin position="47"/>
        <end position="85"/>
    </location>
</feature>
<evidence type="ECO:0008006" key="4">
    <source>
        <dbReference type="Google" id="ProtNLM"/>
    </source>
</evidence>